<dbReference type="Proteomes" id="UP000006578">
    <property type="component" value="Chromosome"/>
</dbReference>
<reference evidence="2 3" key="1">
    <citation type="journal article" date="2009" name="Proc. Natl. Acad. Sci. U.S.A.">
        <title>The genomic basis of trophic strategy in marine bacteria.</title>
        <authorList>
            <person name="Lauro F.M."/>
            <person name="McDougald D."/>
            <person name="Thomas T."/>
            <person name="Williams T.J."/>
            <person name="Egan S."/>
            <person name="Rice S."/>
            <person name="DeMaere M.Z."/>
            <person name="Ting L."/>
            <person name="Ertan H."/>
            <person name="Johnson J."/>
            <person name="Ferriera S."/>
            <person name="Lapidus A."/>
            <person name="Anderson I."/>
            <person name="Kyrpides N."/>
            <person name="Munk A.C."/>
            <person name="Detter C."/>
            <person name="Han C.S."/>
            <person name="Brown M.V."/>
            <person name="Robb F.T."/>
            <person name="Kjelleberg S."/>
            <person name="Cavicchioli R."/>
        </authorList>
    </citation>
    <scope>NUCLEOTIDE SEQUENCE [LARGE SCALE GENOMIC DNA]</scope>
    <source>
        <strain evidence="3">DSM 13593 / LMG 18877 / RB2256</strain>
    </source>
</reference>
<dbReference type="STRING" id="317655.Sala_2724"/>
<evidence type="ECO:0000256" key="1">
    <source>
        <dbReference type="SAM" id="MobiDB-lite"/>
    </source>
</evidence>
<feature type="region of interest" description="Disordered" evidence="1">
    <location>
        <begin position="1"/>
        <end position="26"/>
    </location>
</feature>
<dbReference type="KEGG" id="sal:Sala_2724"/>
<accession>Q1GPJ3</accession>
<dbReference type="EMBL" id="CP000356">
    <property type="protein sequence ID" value="ABF54429.1"/>
    <property type="molecule type" value="Genomic_DNA"/>
</dbReference>
<gene>
    <name evidence="2" type="ordered locus">Sala_2724</name>
</gene>
<dbReference type="AlphaFoldDB" id="Q1GPJ3"/>
<evidence type="ECO:0000313" key="2">
    <source>
        <dbReference type="EMBL" id="ABF54429.1"/>
    </source>
</evidence>
<evidence type="ECO:0000313" key="3">
    <source>
        <dbReference type="Proteomes" id="UP000006578"/>
    </source>
</evidence>
<sequence>MIDGKALVGGRAQKGASATHRTDRRKTMMDEMWMRNWNSGHGALCADLDRCFAGIAGAVSRLRRRRDLRDRNLRSRIGVPTP</sequence>
<organism evidence="2 3">
    <name type="scientific">Sphingopyxis alaskensis (strain DSM 13593 / LMG 18877 / RB2256)</name>
    <name type="common">Sphingomonas alaskensis</name>
    <dbReference type="NCBI Taxonomy" id="317655"/>
    <lineage>
        <taxon>Bacteria</taxon>
        <taxon>Pseudomonadati</taxon>
        <taxon>Pseudomonadota</taxon>
        <taxon>Alphaproteobacteria</taxon>
        <taxon>Sphingomonadales</taxon>
        <taxon>Sphingomonadaceae</taxon>
        <taxon>Sphingopyxis</taxon>
    </lineage>
</organism>
<name>Q1GPJ3_SPHAL</name>
<proteinExistence type="predicted"/>
<dbReference type="HOGENOM" id="CLU_2556499_0_0_5"/>
<keyword evidence="3" id="KW-1185">Reference proteome</keyword>
<protein>
    <submittedName>
        <fullName evidence="2">Uncharacterized protein</fullName>
    </submittedName>
</protein>